<feature type="transmembrane region" description="Helical" evidence="8">
    <location>
        <begin position="6"/>
        <end position="22"/>
    </location>
</feature>
<evidence type="ECO:0000313" key="10">
    <source>
        <dbReference type="EMBL" id="GGO70343.1"/>
    </source>
</evidence>
<dbReference type="InterPro" id="IPR039428">
    <property type="entry name" value="NUOK/Mnh_C1-like"/>
</dbReference>
<feature type="transmembrane region" description="Helical" evidence="8">
    <location>
        <begin position="29"/>
        <end position="52"/>
    </location>
</feature>
<dbReference type="GO" id="GO:0042773">
    <property type="term" value="P:ATP synthesis coupled electron transport"/>
    <property type="evidence" value="ECO:0007669"/>
    <property type="project" value="InterPro"/>
</dbReference>
<evidence type="ECO:0000256" key="6">
    <source>
        <dbReference type="ARBA" id="ARBA00022989"/>
    </source>
</evidence>
<dbReference type="FunFam" id="1.10.287.3510:FF:000001">
    <property type="entry name" value="NADH-quinone oxidoreductase subunit K"/>
    <property type="match status" value="1"/>
</dbReference>
<comment type="subcellular location">
    <subcellularLocation>
        <location evidence="8">Cell membrane</location>
        <topology evidence="8">Multi-pass membrane protein</topology>
    </subcellularLocation>
    <subcellularLocation>
        <location evidence="1">Membrane</location>
        <topology evidence="1">Multi-pass membrane protein</topology>
    </subcellularLocation>
</comment>
<evidence type="ECO:0000256" key="8">
    <source>
        <dbReference type="HAMAP-Rule" id="MF_01456"/>
    </source>
</evidence>
<keyword evidence="7 8" id="KW-0472">Membrane</keyword>
<dbReference type="GO" id="GO:0030964">
    <property type="term" value="C:NADH dehydrogenase complex"/>
    <property type="evidence" value="ECO:0007669"/>
    <property type="project" value="TreeGrafter"/>
</dbReference>
<keyword evidence="6 8" id="KW-1133">Transmembrane helix</keyword>
<comment type="similarity">
    <text evidence="2 8">Belongs to the complex I subunit 4L family.</text>
</comment>
<gene>
    <name evidence="8" type="primary">nuoK</name>
    <name evidence="10" type="ORF">GCM10012289_33570</name>
</gene>
<dbReference type="HAMAP" id="MF_01456">
    <property type="entry name" value="NDH1_NuoK"/>
    <property type="match status" value="1"/>
</dbReference>
<feature type="compositionally biased region" description="Low complexity" evidence="9">
    <location>
        <begin position="101"/>
        <end position="112"/>
    </location>
</feature>
<organism evidence="10 11">
    <name type="scientific">Nonomuraea cavernae</name>
    <dbReference type="NCBI Taxonomy" id="2045107"/>
    <lineage>
        <taxon>Bacteria</taxon>
        <taxon>Bacillati</taxon>
        <taxon>Actinomycetota</taxon>
        <taxon>Actinomycetes</taxon>
        <taxon>Streptosporangiales</taxon>
        <taxon>Streptosporangiaceae</taxon>
        <taxon>Nonomuraea</taxon>
    </lineage>
</organism>
<keyword evidence="3 8" id="KW-0813">Transport</keyword>
<dbReference type="Pfam" id="PF00420">
    <property type="entry name" value="Oxidored_q2"/>
    <property type="match status" value="1"/>
</dbReference>
<keyword evidence="11" id="KW-1185">Reference proteome</keyword>
<sequence>MHIVYPAVISALLFSVGVYGVLARRNTILVLMSVELMLNAVNLNLVAFDVWLRDRLHSGQVLTLFVIVIAAAEVGVGLAIVLALYRNRRTVDLDQLRELAEPAQPLPAATEATGQWAPGDRSPDPGKLTPAPPNVTESGDRPPTPGSRNVAMGEAAPSGNGREDQRSAKRGGKP</sequence>
<keyword evidence="8" id="KW-0520">NAD</keyword>
<dbReference type="NCBIfam" id="NF004323">
    <property type="entry name" value="PRK05715.1-5"/>
    <property type="match status" value="1"/>
</dbReference>
<evidence type="ECO:0000256" key="7">
    <source>
        <dbReference type="ARBA" id="ARBA00023136"/>
    </source>
</evidence>
<name>A0A918DLA1_9ACTN</name>
<keyword evidence="8" id="KW-1003">Cell membrane</keyword>
<keyword evidence="8" id="KW-1278">Translocase</keyword>
<dbReference type="GO" id="GO:0048038">
    <property type="term" value="F:quinone binding"/>
    <property type="evidence" value="ECO:0007669"/>
    <property type="project" value="UniProtKB-KW"/>
</dbReference>
<feature type="region of interest" description="Disordered" evidence="9">
    <location>
        <begin position="100"/>
        <end position="174"/>
    </location>
</feature>
<comment type="caution">
    <text evidence="10">The sequence shown here is derived from an EMBL/GenBank/DDBJ whole genome shotgun (WGS) entry which is preliminary data.</text>
</comment>
<evidence type="ECO:0000256" key="4">
    <source>
        <dbReference type="ARBA" id="ARBA00022692"/>
    </source>
</evidence>
<evidence type="ECO:0000256" key="9">
    <source>
        <dbReference type="SAM" id="MobiDB-lite"/>
    </source>
</evidence>
<dbReference type="InterPro" id="IPR001133">
    <property type="entry name" value="NADH_UbQ_OxRdtase_chain4L/K"/>
</dbReference>
<accession>A0A918DLA1</accession>
<dbReference type="GO" id="GO:0005886">
    <property type="term" value="C:plasma membrane"/>
    <property type="evidence" value="ECO:0007669"/>
    <property type="project" value="UniProtKB-SubCell"/>
</dbReference>
<evidence type="ECO:0000256" key="2">
    <source>
        <dbReference type="ARBA" id="ARBA00010519"/>
    </source>
</evidence>
<dbReference type="EC" id="7.1.1.-" evidence="8"/>
<comment type="catalytic activity">
    <reaction evidence="8">
        <text>a quinone + NADH + 5 H(+)(in) = a quinol + NAD(+) + 4 H(+)(out)</text>
        <dbReference type="Rhea" id="RHEA:57888"/>
        <dbReference type="ChEBI" id="CHEBI:15378"/>
        <dbReference type="ChEBI" id="CHEBI:24646"/>
        <dbReference type="ChEBI" id="CHEBI:57540"/>
        <dbReference type="ChEBI" id="CHEBI:57945"/>
        <dbReference type="ChEBI" id="CHEBI:132124"/>
    </reaction>
</comment>
<dbReference type="Proteomes" id="UP000646523">
    <property type="component" value="Unassembled WGS sequence"/>
</dbReference>
<dbReference type="Gene3D" id="1.10.287.3510">
    <property type="match status" value="1"/>
</dbReference>
<dbReference type="GO" id="GO:0050136">
    <property type="term" value="F:NADH dehydrogenase (quinone) (non-electrogenic) activity"/>
    <property type="evidence" value="ECO:0007669"/>
    <property type="project" value="UniProtKB-UniRule"/>
</dbReference>
<comment type="function">
    <text evidence="8">NDH-1 shuttles electrons from NADH, via FMN and iron-sulfur (Fe-S) centers, to quinones in the respiratory chain. The immediate electron acceptor for the enzyme in this species is believed to be a menaquinone. Couples the redox reaction to proton translocation (for every two electrons transferred, four hydrogen ions are translocated across the cytoplasmic membrane), and thus conserves the redox energy in a proton gradient.</text>
</comment>
<dbReference type="AlphaFoldDB" id="A0A918DLA1"/>
<evidence type="ECO:0000256" key="3">
    <source>
        <dbReference type="ARBA" id="ARBA00022448"/>
    </source>
</evidence>
<reference evidence="10" key="1">
    <citation type="journal article" date="2014" name="Int. J. Syst. Evol. Microbiol.">
        <title>Complete genome sequence of Corynebacterium casei LMG S-19264T (=DSM 44701T), isolated from a smear-ripened cheese.</title>
        <authorList>
            <consortium name="US DOE Joint Genome Institute (JGI-PGF)"/>
            <person name="Walter F."/>
            <person name="Albersmeier A."/>
            <person name="Kalinowski J."/>
            <person name="Ruckert C."/>
        </authorList>
    </citation>
    <scope>NUCLEOTIDE SEQUENCE</scope>
    <source>
        <strain evidence="10">CGMCC 4.7368</strain>
    </source>
</reference>
<comment type="subunit">
    <text evidence="8">NDH-1 is composed of 14 different subunits. Subunits NuoA, H, J, K, L, M, N constitute the membrane sector of the complex.</text>
</comment>
<dbReference type="PANTHER" id="PTHR11434:SF16">
    <property type="entry name" value="NADH-UBIQUINONE OXIDOREDUCTASE CHAIN 4L"/>
    <property type="match status" value="1"/>
</dbReference>
<reference evidence="10" key="2">
    <citation type="submission" date="2020-09" db="EMBL/GenBank/DDBJ databases">
        <authorList>
            <person name="Sun Q."/>
            <person name="Zhou Y."/>
        </authorList>
    </citation>
    <scope>NUCLEOTIDE SEQUENCE</scope>
    <source>
        <strain evidence="10">CGMCC 4.7368</strain>
    </source>
</reference>
<dbReference type="PANTHER" id="PTHR11434">
    <property type="entry name" value="NADH-UBIQUINONE OXIDOREDUCTASE SUBUNIT ND4L"/>
    <property type="match status" value="1"/>
</dbReference>
<keyword evidence="4 8" id="KW-0812">Transmembrane</keyword>
<evidence type="ECO:0000256" key="1">
    <source>
        <dbReference type="ARBA" id="ARBA00004141"/>
    </source>
</evidence>
<dbReference type="NCBIfam" id="NF004320">
    <property type="entry name" value="PRK05715.1-2"/>
    <property type="match status" value="1"/>
</dbReference>
<dbReference type="EMBL" id="BMNH01000008">
    <property type="protein sequence ID" value="GGO70343.1"/>
    <property type="molecule type" value="Genomic_DNA"/>
</dbReference>
<keyword evidence="5 8" id="KW-0874">Quinone</keyword>
<protein>
    <recommendedName>
        <fullName evidence="8">NADH-quinone oxidoreductase subunit K</fullName>
        <ecNumber evidence="8">7.1.1.-</ecNumber>
    </recommendedName>
    <alternativeName>
        <fullName evidence="8">NADH dehydrogenase I subunit K</fullName>
    </alternativeName>
    <alternativeName>
        <fullName evidence="8">NDH-1 subunit K</fullName>
    </alternativeName>
</protein>
<evidence type="ECO:0000256" key="5">
    <source>
        <dbReference type="ARBA" id="ARBA00022719"/>
    </source>
</evidence>
<feature type="transmembrane region" description="Helical" evidence="8">
    <location>
        <begin position="64"/>
        <end position="85"/>
    </location>
</feature>
<evidence type="ECO:0000313" key="11">
    <source>
        <dbReference type="Proteomes" id="UP000646523"/>
    </source>
</evidence>
<proteinExistence type="inferred from homology"/>